<feature type="transmembrane region" description="Helical" evidence="1">
    <location>
        <begin position="1052"/>
        <end position="1072"/>
    </location>
</feature>
<dbReference type="Proteomes" id="UP000269669">
    <property type="component" value="Unassembled WGS sequence"/>
</dbReference>
<feature type="transmembrane region" description="Helical" evidence="1">
    <location>
        <begin position="618"/>
        <end position="640"/>
    </location>
</feature>
<keyword evidence="1" id="KW-1133">Transmembrane helix</keyword>
<feature type="transmembrane region" description="Helical" evidence="1">
    <location>
        <begin position="515"/>
        <end position="537"/>
    </location>
</feature>
<feature type="transmembrane region" description="Helical" evidence="1">
    <location>
        <begin position="26"/>
        <end position="43"/>
    </location>
</feature>
<dbReference type="SUPFAM" id="SSF82693">
    <property type="entry name" value="Multidrug efflux transporter AcrB pore domain, PN1, PN2, PC1 and PC2 subdomains"/>
    <property type="match status" value="2"/>
</dbReference>
<feature type="transmembrane region" description="Helical" evidence="1">
    <location>
        <begin position="1078"/>
        <end position="1102"/>
    </location>
</feature>
<proteinExistence type="predicted"/>
<dbReference type="InterPro" id="IPR027463">
    <property type="entry name" value="AcrB_DN_DC_subdom"/>
</dbReference>
<dbReference type="RefSeq" id="WP_125484496.1">
    <property type="nucleotide sequence ID" value="NZ_RSDW01000001.1"/>
</dbReference>
<dbReference type="OrthoDB" id="9757876at2"/>
<keyword evidence="3" id="KW-1185">Reference proteome</keyword>
<feature type="transmembrane region" description="Helical" evidence="1">
    <location>
        <begin position="488"/>
        <end position="508"/>
    </location>
</feature>
<dbReference type="Pfam" id="PF00873">
    <property type="entry name" value="ACR_tran"/>
    <property type="match status" value="2"/>
</dbReference>
<keyword evidence="1" id="KW-0812">Transmembrane</keyword>
<sequence>MAHARNEQSTNKKQNLARFFLEQPHIAWVSLAVALLWGIYGLLKMPQRKDPDIPVRQAMVIVPWQGTSADEVEQLVTRKVEQALASNQWVTEIKSASRTGSAMVQFELAEKGKYDRDKELDDVKIRLDAIHDLPQGTGPILYIKDFGDTSALMLTVASPPADLAQVNWVSKLVEAQIRQVRSGLDTHTQPRRSVVVVFPKSIDSDEVERKLSWVTRDMATQHLCSDVRVFSGAGFTGVDLATNLSTPDLQSALRKFANKDLQTDELHPDAWKPAIIDEPANTTAALQAVAGDKYTYRDLDDFTDTLQRSLKTLSIVAKAERSGVLDENVFLNFSQQRLAQYKLRPTDLSNILAARNLPESGQTLNARGRTVSVNTTGEFKSIDDLRNVVIGTSPNGTPLYLRDLVDIDRGYENPPSFLNRYTRRDENGRWIATRAITLSVQMKKGEQIGSFGKQVDAALASVRKTLPADLVLARTSDQPLQVHDSIELFSHSLIEALVLVVVVALIGFWSWRTAILIAVSMPITLAITFGIISTLGIDLQQVSIASLIIALGLLVDVPVVSGDAIVRELGAGQPRSVAAWLGPTKLFKTMAFATVTNIVSYLPFLLLPGDTGKFLYSLPIVISCSLLAALLVSMTFVPLISSFLLESRSETPIEERRQRGFTGWYFRTAKKAIEHRKVCLAASLGLLVAGGIVFSTLKPQFFPKDLQYFSYIDVWLPEDTPASATSAVTQQVESITRRVAEEYGRSHPEHGHPKDVLQSMTTFVGGGGPRFWSSATPEDRQTNYAQVILRTKDNHDTTPLLALLQPELDRQIPGAIIDTRTLETGKPVGIPIQVRISGEDLPRLRAEAEQLKQIFRDIPIAARVRDDWGEPSAREVVHVDADRANLAHVTNADVSDSVGAALHGITAGVLRDGNKQVPIVARMQMEERSQLSDLRSLYVFSRQDTPPVPLDQVATTALSPVTPKIRRFDQYRTITVQCWPTQGHLPSEVIAAAMPKLEAFQKQLPDGFIFRFAGEQKEQVSGFADLTTVLLICVSAIYLALLAQFKNAFKPLIVFAAIPYGVVGAIFSLAIMGQPFGFMAFLGIISLIGVIVSHIIVLFEFIEERREEGEELELALIDAGILRLRPVMITVAATVIALFPLAAHGGPLWEPLCYAQIGGLTIATFVTLLLVPVLYSFVVLDLKLIRWEQTEHTASAASEKPAEMPAISGVHA</sequence>
<organism evidence="2 3">
    <name type="scientific">Edaphobacter aggregans</name>
    <dbReference type="NCBI Taxonomy" id="570835"/>
    <lineage>
        <taxon>Bacteria</taxon>
        <taxon>Pseudomonadati</taxon>
        <taxon>Acidobacteriota</taxon>
        <taxon>Terriglobia</taxon>
        <taxon>Terriglobales</taxon>
        <taxon>Acidobacteriaceae</taxon>
        <taxon>Edaphobacter</taxon>
    </lineage>
</organism>
<dbReference type="Gene3D" id="3.30.70.1440">
    <property type="entry name" value="Multidrug efflux transporter AcrB pore domain"/>
    <property type="match status" value="1"/>
</dbReference>
<dbReference type="EMBL" id="RSDW01000001">
    <property type="protein sequence ID" value="RSL15791.1"/>
    <property type="molecule type" value="Genomic_DNA"/>
</dbReference>
<feature type="transmembrane region" description="Helical" evidence="1">
    <location>
        <begin position="1026"/>
        <end position="1045"/>
    </location>
</feature>
<dbReference type="AlphaFoldDB" id="A0A3R9QG86"/>
<gene>
    <name evidence="2" type="ORF">EDE15_1295</name>
</gene>
<comment type="caution">
    <text evidence="2">The sequence shown here is derived from an EMBL/GenBank/DDBJ whole genome shotgun (WGS) entry which is preliminary data.</text>
</comment>
<dbReference type="PANTHER" id="PTHR32063:SF18">
    <property type="entry name" value="CATION EFFLUX SYSTEM PROTEIN"/>
    <property type="match status" value="1"/>
</dbReference>
<evidence type="ECO:0000313" key="3">
    <source>
        <dbReference type="Proteomes" id="UP000269669"/>
    </source>
</evidence>
<dbReference type="GO" id="GO:0005886">
    <property type="term" value="C:plasma membrane"/>
    <property type="evidence" value="ECO:0007669"/>
    <property type="project" value="TreeGrafter"/>
</dbReference>
<feature type="transmembrane region" description="Helical" evidence="1">
    <location>
        <begin position="1122"/>
        <end position="1142"/>
    </location>
</feature>
<dbReference type="SUPFAM" id="SSF82866">
    <property type="entry name" value="Multidrug efflux transporter AcrB transmembrane domain"/>
    <property type="match status" value="2"/>
</dbReference>
<dbReference type="GO" id="GO:0042910">
    <property type="term" value="F:xenobiotic transmembrane transporter activity"/>
    <property type="evidence" value="ECO:0007669"/>
    <property type="project" value="TreeGrafter"/>
</dbReference>
<keyword evidence="1" id="KW-0472">Membrane</keyword>
<feature type="transmembrane region" description="Helical" evidence="1">
    <location>
        <begin position="543"/>
        <end position="566"/>
    </location>
</feature>
<dbReference type="InterPro" id="IPR001036">
    <property type="entry name" value="Acrflvin-R"/>
</dbReference>
<evidence type="ECO:0000313" key="2">
    <source>
        <dbReference type="EMBL" id="RSL15791.1"/>
    </source>
</evidence>
<accession>A0A3R9QG86</accession>
<feature type="transmembrane region" description="Helical" evidence="1">
    <location>
        <begin position="1154"/>
        <end position="1180"/>
    </location>
</feature>
<feature type="transmembrane region" description="Helical" evidence="1">
    <location>
        <begin position="586"/>
        <end position="606"/>
    </location>
</feature>
<dbReference type="Gene3D" id="1.20.1640.10">
    <property type="entry name" value="Multidrug efflux transporter AcrB transmembrane domain"/>
    <property type="match status" value="3"/>
</dbReference>
<name>A0A3R9QG86_9BACT</name>
<dbReference type="Gene3D" id="3.30.70.1430">
    <property type="entry name" value="Multidrug efflux transporter AcrB pore domain"/>
    <property type="match status" value="3"/>
</dbReference>
<dbReference type="PANTHER" id="PTHR32063">
    <property type="match status" value="1"/>
</dbReference>
<dbReference type="SUPFAM" id="SSF82714">
    <property type="entry name" value="Multidrug efflux transporter AcrB TolC docking domain, DN and DC subdomains"/>
    <property type="match status" value="2"/>
</dbReference>
<feature type="transmembrane region" description="Helical" evidence="1">
    <location>
        <begin position="678"/>
        <end position="697"/>
    </location>
</feature>
<evidence type="ECO:0000256" key="1">
    <source>
        <dbReference type="SAM" id="Phobius"/>
    </source>
</evidence>
<dbReference type="Gene3D" id="3.30.70.1320">
    <property type="entry name" value="Multidrug efflux transporter AcrB pore domain like"/>
    <property type="match status" value="2"/>
</dbReference>
<dbReference type="Gene3D" id="3.30.2090.10">
    <property type="entry name" value="Multidrug efflux transporter AcrB TolC docking domain, DN and DC subdomains"/>
    <property type="match status" value="2"/>
</dbReference>
<protein>
    <submittedName>
        <fullName evidence="2">Multidrug efflux pump subunit AcrB</fullName>
    </submittedName>
</protein>
<reference evidence="2 3" key="1">
    <citation type="submission" date="2018-12" db="EMBL/GenBank/DDBJ databases">
        <title>Sequencing of bacterial isolates from soil warming experiment in Harvard Forest, Massachusetts, USA.</title>
        <authorList>
            <person name="Deangelis K."/>
        </authorList>
    </citation>
    <scope>NUCLEOTIDE SEQUENCE [LARGE SCALE GENOMIC DNA]</scope>
    <source>
        <strain evidence="2 3">EB153</strain>
    </source>
</reference>